<dbReference type="PANTHER" id="PTHR12266:SF36">
    <property type="entry name" value="OS10G0436900 PROTEIN"/>
    <property type="match status" value="1"/>
</dbReference>
<accession>A0A200QM58</accession>
<feature type="transmembrane region" description="Helical" evidence="10">
    <location>
        <begin position="320"/>
        <end position="339"/>
    </location>
</feature>
<dbReference type="Pfam" id="PF01699">
    <property type="entry name" value="Na_Ca_ex"/>
    <property type="match status" value="2"/>
</dbReference>
<evidence type="ECO:0000259" key="11">
    <source>
        <dbReference type="Pfam" id="PF01699"/>
    </source>
</evidence>
<evidence type="ECO:0000313" key="12">
    <source>
        <dbReference type="EMBL" id="OVA11554.1"/>
    </source>
</evidence>
<keyword evidence="6" id="KW-0915">Sodium</keyword>
<evidence type="ECO:0000256" key="7">
    <source>
        <dbReference type="ARBA" id="ARBA00023136"/>
    </source>
</evidence>
<evidence type="ECO:0000256" key="9">
    <source>
        <dbReference type="ARBA" id="ARBA00038187"/>
    </source>
</evidence>
<dbReference type="GO" id="GO:0016020">
    <property type="term" value="C:membrane"/>
    <property type="evidence" value="ECO:0007669"/>
    <property type="project" value="UniProtKB-SubCell"/>
</dbReference>
<dbReference type="GO" id="GO:0015297">
    <property type="term" value="F:antiporter activity"/>
    <property type="evidence" value="ECO:0007669"/>
    <property type="project" value="UniProtKB-KW"/>
</dbReference>
<sequence>MRDLTEDVDQVATNYLCSSLESLSRILKLSPTIAGVTLLSLGNAANDVFSSIVSFIGTGSCSVRLNSVLGGAFFISSVVVGIVSISISSRGILIDKSSFIRDILFFILSLCSLLLILIIRKINIWGSMAFVSLYFIYVFIVSVTLLCQKKDREVSSLFAISPITRNFFAYESTDELGEFGMPLLGYVGDDKKLVSIEKGGINDNEDGDDQNGEISSCFGLVNSSSCEYFRCFLYVIELPLYLPRRMTIHVVSEERWSKSFAVISVTLAPLLLVVLWNSQRENLGYNGSLVIYLSGGLVGIVFGTIAVVTTKFSRPPKRCLLPWLVGGFLMSVTWSFIMAEELVSLLISLGIIFEISPSILGLTVLAWGNSLGDLIANVSVAMNGEQDGAQIAISGCYAGPIFNTIMGLGLSFVFSAWSQYPSSFDIPRDTSLYGTIGFLMAGLLWALVILPRKNMKLDKFLGGGLLAIYLCFLSVRLTQTLGGVPLHGSLSIFLFKP</sequence>
<dbReference type="STRING" id="56857.A0A200QM58"/>
<keyword evidence="8" id="KW-0406">Ion transport</keyword>
<keyword evidence="13" id="KW-1185">Reference proteome</keyword>
<dbReference type="AlphaFoldDB" id="A0A200QM58"/>
<feature type="domain" description="Sodium/calcium exchanger membrane region" evidence="11">
    <location>
        <begin position="324"/>
        <end position="476"/>
    </location>
</feature>
<dbReference type="InParanoid" id="A0A200QM58"/>
<dbReference type="FunCoup" id="A0A200QM58">
    <property type="interactions" value="269"/>
</dbReference>
<comment type="similarity">
    <text evidence="9">Belongs to the Ca(2+):cation antiporter (CaCA) (TC 2.A.19) family. Cation/calcium exchanger (CCX) subfamily.</text>
</comment>
<feature type="transmembrane region" description="Helical" evidence="10">
    <location>
        <begin position="389"/>
        <end position="418"/>
    </location>
</feature>
<evidence type="ECO:0000256" key="6">
    <source>
        <dbReference type="ARBA" id="ARBA00023053"/>
    </source>
</evidence>
<feature type="transmembrane region" description="Helical" evidence="10">
    <location>
        <begin position="460"/>
        <end position="477"/>
    </location>
</feature>
<evidence type="ECO:0000256" key="3">
    <source>
        <dbReference type="ARBA" id="ARBA00022449"/>
    </source>
</evidence>
<comment type="caution">
    <text evidence="12">The sequence shown here is derived from an EMBL/GenBank/DDBJ whole genome shotgun (WGS) entry which is preliminary data.</text>
</comment>
<keyword evidence="7 10" id="KW-0472">Membrane</keyword>
<evidence type="ECO:0000256" key="1">
    <source>
        <dbReference type="ARBA" id="ARBA00004141"/>
    </source>
</evidence>
<evidence type="ECO:0000256" key="4">
    <source>
        <dbReference type="ARBA" id="ARBA00022692"/>
    </source>
</evidence>
<evidence type="ECO:0000256" key="10">
    <source>
        <dbReference type="SAM" id="Phobius"/>
    </source>
</evidence>
<evidence type="ECO:0000256" key="8">
    <source>
        <dbReference type="ARBA" id="ARBA00023201"/>
    </source>
</evidence>
<feature type="domain" description="Sodium/calcium exchanger membrane region" evidence="11">
    <location>
        <begin position="11"/>
        <end position="142"/>
    </location>
</feature>
<dbReference type="EMBL" id="MVGT01001671">
    <property type="protein sequence ID" value="OVA11554.1"/>
    <property type="molecule type" value="Genomic_DNA"/>
</dbReference>
<feature type="transmembrane region" description="Helical" evidence="10">
    <location>
        <begin position="68"/>
        <end position="87"/>
    </location>
</feature>
<protein>
    <submittedName>
        <fullName evidence="12">Sodium/calcium exchanger membrane region</fullName>
    </submittedName>
</protein>
<feature type="transmembrane region" description="Helical" evidence="10">
    <location>
        <begin position="125"/>
        <end position="147"/>
    </location>
</feature>
<evidence type="ECO:0000256" key="5">
    <source>
        <dbReference type="ARBA" id="ARBA00022989"/>
    </source>
</evidence>
<dbReference type="GO" id="GO:0008324">
    <property type="term" value="F:monoatomic cation transmembrane transporter activity"/>
    <property type="evidence" value="ECO:0007669"/>
    <property type="project" value="TreeGrafter"/>
</dbReference>
<dbReference type="OrthoDB" id="407410at2759"/>
<keyword evidence="8" id="KW-0739">Sodium transport</keyword>
<feature type="transmembrane region" description="Helical" evidence="10">
    <location>
        <begin position="430"/>
        <end position="448"/>
    </location>
</feature>
<organism evidence="12 13">
    <name type="scientific">Macleaya cordata</name>
    <name type="common">Five-seeded plume-poppy</name>
    <name type="synonym">Bocconia cordata</name>
    <dbReference type="NCBI Taxonomy" id="56857"/>
    <lineage>
        <taxon>Eukaryota</taxon>
        <taxon>Viridiplantae</taxon>
        <taxon>Streptophyta</taxon>
        <taxon>Embryophyta</taxon>
        <taxon>Tracheophyta</taxon>
        <taxon>Spermatophyta</taxon>
        <taxon>Magnoliopsida</taxon>
        <taxon>Ranunculales</taxon>
        <taxon>Papaveraceae</taxon>
        <taxon>Papaveroideae</taxon>
        <taxon>Macleaya</taxon>
    </lineage>
</organism>
<dbReference type="OMA" id="FIRIAMA"/>
<gene>
    <name evidence="12" type="ORF">BVC80_1017g12</name>
</gene>
<reference evidence="12 13" key="1">
    <citation type="journal article" date="2017" name="Mol. Plant">
        <title>The Genome of Medicinal Plant Macleaya cordata Provides New Insights into Benzylisoquinoline Alkaloids Metabolism.</title>
        <authorList>
            <person name="Liu X."/>
            <person name="Liu Y."/>
            <person name="Huang P."/>
            <person name="Ma Y."/>
            <person name="Qing Z."/>
            <person name="Tang Q."/>
            <person name="Cao H."/>
            <person name="Cheng P."/>
            <person name="Zheng Y."/>
            <person name="Yuan Z."/>
            <person name="Zhou Y."/>
            <person name="Liu J."/>
            <person name="Tang Z."/>
            <person name="Zhuo Y."/>
            <person name="Zhang Y."/>
            <person name="Yu L."/>
            <person name="Huang J."/>
            <person name="Yang P."/>
            <person name="Peng Q."/>
            <person name="Zhang J."/>
            <person name="Jiang W."/>
            <person name="Zhang Z."/>
            <person name="Lin K."/>
            <person name="Ro D.K."/>
            <person name="Chen X."/>
            <person name="Xiong X."/>
            <person name="Shang Y."/>
            <person name="Huang S."/>
            <person name="Zeng J."/>
        </authorList>
    </citation>
    <scope>NUCLEOTIDE SEQUENCE [LARGE SCALE GENOMIC DNA]</scope>
    <source>
        <strain evidence="13">cv. BLH2017</strain>
        <tissue evidence="12">Root</tissue>
    </source>
</reference>
<dbReference type="Gene3D" id="1.20.1420.30">
    <property type="entry name" value="NCX, central ion-binding region"/>
    <property type="match status" value="2"/>
</dbReference>
<evidence type="ECO:0000256" key="2">
    <source>
        <dbReference type="ARBA" id="ARBA00022448"/>
    </source>
</evidence>
<dbReference type="PANTHER" id="PTHR12266">
    <property type="entry name" value="NA+/CA2+ K+ INDEPENDENT EXCHANGER"/>
    <property type="match status" value="1"/>
</dbReference>
<dbReference type="Proteomes" id="UP000195402">
    <property type="component" value="Unassembled WGS sequence"/>
</dbReference>
<dbReference type="InterPro" id="IPR044880">
    <property type="entry name" value="NCX_ion-bd_dom_sf"/>
</dbReference>
<name>A0A200QM58_MACCD</name>
<dbReference type="GO" id="GO:0006814">
    <property type="term" value="P:sodium ion transport"/>
    <property type="evidence" value="ECO:0007669"/>
    <property type="project" value="UniProtKB-KW"/>
</dbReference>
<keyword evidence="3" id="KW-0050">Antiport</keyword>
<evidence type="ECO:0000313" key="13">
    <source>
        <dbReference type="Proteomes" id="UP000195402"/>
    </source>
</evidence>
<feature type="transmembrane region" description="Helical" evidence="10">
    <location>
        <begin position="99"/>
        <end position="119"/>
    </location>
</feature>
<keyword evidence="5 10" id="KW-1133">Transmembrane helix</keyword>
<dbReference type="InterPro" id="IPR004837">
    <property type="entry name" value="NaCa_Exmemb"/>
</dbReference>
<keyword evidence="4 10" id="KW-0812">Transmembrane</keyword>
<feature type="transmembrane region" description="Helical" evidence="10">
    <location>
        <begin position="289"/>
        <end position="308"/>
    </location>
</feature>
<comment type="subcellular location">
    <subcellularLocation>
        <location evidence="1">Membrane</location>
        <topology evidence="1">Multi-pass membrane protein</topology>
    </subcellularLocation>
</comment>
<keyword evidence="2" id="KW-0813">Transport</keyword>
<proteinExistence type="inferred from homology"/>
<dbReference type="InterPro" id="IPR051359">
    <property type="entry name" value="CaCA_antiporter"/>
</dbReference>
<feature type="transmembrane region" description="Helical" evidence="10">
    <location>
        <begin position="259"/>
        <end position="277"/>
    </location>
</feature>